<dbReference type="Proteomes" id="UP000587527">
    <property type="component" value="Unassembled WGS sequence"/>
</dbReference>
<reference evidence="1 2" key="1">
    <citation type="submission" date="2020-08" db="EMBL/GenBank/DDBJ databases">
        <title>Sequencing the genomes of 1000 actinobacteria strains.</title>
        <authorList>
            <person name="Klenk H.-P."/>
        </authorList>
    </citation>
    <scope>NUCLEOTIDE SEQUENCE [LARGE SCALE GENOMIC DNA]</scope>
    <source>
        <strain evidence="1 2">DSM 45362</strain>
    </source>
</reference>
<accession>A0A841BRM0</accession>
<dbReference type="AlphaFoldDB" id="A0A841BRM0"/>
<sequence length="56" mass="6196">MKVDKAKILEQLRRKGLDDRATFVDRQLPDVVDLETNSGLLKTLGIDVAELVGQSS</sequence>
<dbReference type="RefSeq" id="WP_184837696.1">
    <property type="nucleotide sequence ID" value="NZ_JACHMN010000002.1"/>
</dbReference>
<dbReference type="EMBL" id="JACHMN010000002">
    <property type="protein sequence ID" value="MBB5870355.1"/>
    <property type="molecule type" value="Genomic_DNA"/>
</dbReference>
<gene>
    <name evidence="1" type="ORF">F4553_003734</name>
</gene>
<protein>
    <submittedName>
        <fullName evidence="1">Uncharacterized protein</fullName>
    </submittedName>
</protein>
<keyword evidence="2" id="KW-1185">Reference proteome</keyword>
<evidence type="ECO:0000313" key="1">
    <source>
        <dbReference type="EMBL" id="MBB5870355.1"/>
    </source>
</evidence>
<organism evidence="1 2">
    <name type="scientific">Allocatelliglobosispora scoriae</name>
    <dbReference type="NCBI Taxonomy" id="643052"/>
    <lineage>
        <taxon>Bacteria</taxon>
        <taxon>Bacillati</taxon>
        <taxon>Actinomycetota</taxon>
        <taxon>Actinomycetes</taxon>
        <taxon>Micromonosporales</taxon>
        <taxon>Micromonosporaceae</taxon>
        <taxon>Allocatelliglobosispora</taxon>
    </lineage>
</organism>
<proteinExistence type="predicted"/>
<name>A0A841BRM0_9ACTN</name>
<evidence type="ECO:0000313" key="2">
    <source>
        <dbReference type="Proteomes" id="UP000587527"/>
    </source>
</evidence>
<comment type="caution">
    <text evidence="1">The sequence shown here is derived from an EMBL/GenBank/DDBJ whole genome shotgun (WGS) entry which is preliminary data.</text>
</comment>